<sequence>MSGDDKRVAFDFEVDFSNGGGIQGQGFRLDIDGDDIDDAALAAYIVRDLRLLMVGAVRILNKTIIRERHKRAAASAAGAVSMDAPVIVDLAHTIEHGMITYRGLPAPIVCDFLSREASRAHYAPGTEFQIGHIAMCSNTGTYVDVPFHRYADGEDLADVDVGRLANLPGVVVRVTGMSGRAIDREAFMASDVAGKAVLVHTGWAAHWRTDRYFEGHPHLTAAAAQYLVDAGAKLVGIDSLNIDDTSGGERPVHTILLGAGIPIVEHLRGLEQLPESGFRFTAAPPKVRGMGTFTVRAFAAV</sequence>
<comment type="caution">
    <text evidence="1">The sequence shown here is derived from an EMBL/GenBank/DDBJ whole genome shotgun (WGS) entry which is preliminary data.</text>
</comment>
<evidence type="ECO:0000313" key="2">
    <source>
        <dbReference type="Proteomes" id="UP001139971"/>
    </source>
</evidence>
<dbReference type="Proteomes" id="UP001139971">
    <property type="component" value="Unassembled WGS sequence"/>
</dbReference>
<protein>
    <submittedName>
        <fullName evidence="1">Cyclase family protein</fullName>
    </submittedName>
</protein>
<dbReference type="InterPro" id="IPR007325">
    <property type="entry name" value="KFase/CYL"/>
</dbReference>
<dbReference type="RefSeq" id="WP_263545029.1">
    <property type="nucleotide sequence ID" value="NZ_JAOVZO020000014.1"/>
</dbReference>
<dbReference type="AlphaFoldDB" id="A0A9X3YI57"/>
<name>A0A9X3YI57_9GAMM</name>
<keyword evidence="2" id="KW-1185">Reference proteome</keyword>
<dbReference type="GO" id="GO:0019441">
    <property type="term" value="P:L-tryptophan catabolic process to kynurenine"/>
    <property type="evidence" value="ECO:0007669"/>
    <property type="project" value="InterPro"/>
</dbReference>
<dbReference type="InterPro" id="IPR037175">
    <property type="entry name" value="KFase_sf"/>
</dbReference>
<gene>
    <name evidence="1" type="ORF">OD750_008760</name>
</gene>
<organism evidence="1 2">
    <name type="scientific">Tahibacter soli</name>
    <dbReference type="NCBI Taxonomy" id="2983605"/>
    <lineage>
        <taxon>Bacteria</taxon>
        <taxon>Pseudomonadati</taxon>
        <taxon>Pseudomonadota</taxon>
        <taxon>Gammaproteobacteria</taxon>
        <taxon>Lysobacterales</taxon>
        <taxon>Rhodanobacteraceae</taxon>
        <taxon>Tahibacter</taxon>
    </lineage>
</organism>
<dbReference type="Pfam" id="PF04199">
    <property type="entry name" value="Cyclase"/>
    <property type="match status" value="1"/>
</dbReference>
<accession>A0A9X3YI57</accession>
<dbReference type="PANTHER" id="PTHR31118">
    <property type="entry name" value="CYCLASE-LIKE PROTEIN 2"/>
    <property type="match status" value="1"/>
</dbReference>
<proteinExistence type="predicted"/>
<dbReference type="GO" id="GO:0004061">
    <property type="term" value="F:arylformamidase activity"/>
    <property type="evidence" value="ECO:0007669"/>
    <property type="project" value="InterPro"/>
</dbReference>
<evidence type="ECO:0000313" key="1">
    <source>
        <dbReference type="EMBL" id="MDC8012637.1"/>
    </source>
</evidence>
<dbReference type="EMBL" id="JAOVZO020000014">
    <property type="protein sequence ID" value="MDC8012637.1"/>
    <property type="molecule type" value="Genomic_DNA"/>
</dbReference>
<dbReference type="SUPFAM" id="SSF102198">
    <property type="entry name" value="Putative cyclase"/>
    <property type="match status" value="1"/>
</dbReference>
<dbReference type="Gene3D" id="3.50.30.50">
    <property type="entry name" value="Putative cyclase"/>
    <property type="match status" value="1"/>
</dbReference>
<dbReference type="PANTHER" id="PTHR31118:SF12">
    <property type="entry name" value="CYCLASE-LIKE PROTEIN 2"/>
    <property type="match status" value="1"/>
</dbReference>
<reference evidence="1" key="1">
    <citation type="submission" date="2023-02" db="EMBL/GenBank/DDBJ databases">
        <title>Tahibacter soli sp. nov. isolated from soil.</title>
        <authorList>
            <person name="Baek J.H."/>
            <person name="Lee J.K."/>
            <person name="Choi D.G."/>
            <person name="Jeon C.O."/>
        </authorList>
    </citation>
    <scope>NUCLEOTIDE SEQUENCE</scope>
    <source>
        <strain evidence="1">BL</strain>
    </source>
</reference>